<organism evidence="1 2">
    <name type="scientific">Effrenium voratum</name>
    <dbReference type="NCBI Taxonomy" id="2562239"/>
    <lineage>
        <taxon>Eukaryota</taxon>
        <taxon>Sar</taxon>
        <taxon>Alveolata</taxon>
        <taxon>Dinophyceae</taxon>
        <taxon>Suessiales</taxon>
        <taxon>Symbiodiniaceae</taxon>
        <taxon>Effrenium</taxon>
    </lineage>
</organism>
<sequence>MPGGCEPGAPEAKPQWQCSACGRETAGDVLQQAAETQLTQQLLLELKPPRGLPKTPPEELVVLAADVRSKLGLECGRLAQ</sequence>
<dbReference type="AlphaFoldDB" id="A0AA36MJ34"/>
<dbReference type="EMBL" id="CAUJNA010000202">
    <property type="protein sequence ID" value="CAJ1373561.1"/>
    <property type="molecule type" value="Genomic_DNA"/>
</dbReference>
<evidence type="ECO:0000313" key="1">
    <source>
        <dbReference type="EMBL" id="CAJ1373561.1"/>
    </source>
</evidence>
<keyword evidence="2" id="KW-1185">Reference proteome</keyword>
<proteinExistence type="predicted"/>
<gene>
    <name evidence="1" type="ORF">EVOR1521_LOCUS3343</name>
</gene>
<evidence type="ECO:0000313" key="2">
    <source>
        <dbReference type="Proteomes" id="UP001178507"/>
    </source>
</evidence>
<protein>
    <submittedName>
        <fullName evidence="1">Uncharacterized protein</fullName>
    </submittedName>
</protein>
<comment type="caution">
    <text evidence="1">The sequence shown here is derived from an EMBL/GenBank/DDBJ whole genome shotgun (WGS) entry which is preliminary data.</text>
</comment>
<dbReference type="Proteomes" id="UP001178507">
    <property type="component" value="Unassembled WGS sequence"/>
</dbReference>
<reference evidence="1" key="1">
    <citation type="submission" date="2023-08" db="EMBL/GenBank/DDBJ databases">
        <authorList>
            <person name="Chen Y."/>
            <person name="Shah S."/>
            <person name="Dougan E. K."/>
            <person name="Thang M."/>
            <person name="Chan C."/>
        </authorList>
    </citation>
    <scope>NUCLEOTIDE SEQUENCE</scope>
</reference>
<name>A0AA36MJ34_9DINO</name>
<accession>A0AA36MJ34</accession>